<accession>A0A7S5UZA1</accession>
<sequence length="424" mass="48275">MIDVILLRIMQNKKDYQILSPMVHLDALDAETGALVTDIGRYFEGFPSHEKIDLTTFMTRFPGWHKGITDEKVREYARIMANACKQEADDDQKAYILQEIADQDVAIRLANIVAEYREGEVDDLMGTLSEQMDKYRRSRGIKQIKFIDTPIRDLLKQDTNNEGVAWRLNTLNSAMRRLRPGDFGIIAARPDKGKTSFIASEVSYMAPQLPSDKNVLWLNNEGLGTRIIPRVWQATLNLTIPEMVALDREDRLEEQYLRLMQRFDKVRIVDIHGLNNSQVELIIEQNNPGIIVYDMIDNISGFGEAARTDLALEKMYQWARERSVKYETIGLATSQISNDGDGLRYPTMSMLKDSKTGKQGACDFQIMIGAVEDKAMQTSRFMGIPKNKLRLPTGPSTPDDGEVRFDAARSRFIDLNYTDMGVKD</sequence>
<keyword evidence="1" id="KW-0547">Nucleotide-binding</keyword>
<dbReference type="Pfam" id="PF13481">
    <property type="entry name" value="AAA_25"/>
    <property type="match status" value="1"/>
</dbReference>
<proteinExistence type="predicted"/>
<organism evidence="1 2">
    <name type="scientific">Rhizobium phage RHph_I38</name>
    <dbReference type="NCBI Taxonomy" id="2509734"/>
    <lineage>
        <taxon>Viruses</taxon>
        <taxon>Duplodnaviria</taxon>
        <taxon>Heunggongvirae</taxon>
        <taxon>Uroviricota</taxon>
        <taxon>Caudoviricetes</taxon>
        <taxon>Autographivirales</taxon>
        <taxon>Dunnvirinae</taxon>
        <taxon>Cuernavacavirus</taxon>
        <taxon>Cuernavacavirus RHphI38</taxon>
    </lineage>
</organism>
<protein>
    <submittedName>
        <fullName evidence="1">Putative DNA helicase DnaB-like protein</fullName>
    </submittedName>
</protein>
<dbReference type="Proteomes" id="UP000639704">
    <property type="component" value="Segment"/>
</dbReference>
<dbReference type="GO" id="GO:0004386">
    <property type="term" value="F:helicase activity"/>
    <property type="evidence" value="ECO:0007669"/>
    <property type="project" value="UniProtKB-KW"/>
</dbReference>
<dbReference type="EMBL" id="MN988529">
    <property type="protein sequence ID" value="QIG73178.1"/>
    <property type="molecule type" value="Genomic_DNA"/>
</dbReference>
<evidence type="ECO:0000313" key="2">
    <source>
        <dbReference type="Proteomes" id="UP000639704"/>
    </source>
</evidence>
<name>A0A7S5UZA1_9CAUD</name>
<dbReference type="SUPFAM" id="SSF52540">
    <property type="entry name" value="P-loop containing nucleoside triphosphate hydrolases"/>
    <property type="match status" value="1"/>
</dbReference>
<gene>
    <name evidence="1" type="ORF">EVC01_014</name>
</gene>
<reference evidence="1" key="1">
    <citation type="submission" date="2020-01" db="EMBL/GenBank/DDBJ databases">
        <title>Patterns of diversity and host range of bacteriophage communities associated with bean-nodulatin bacteria.</title>
        <authorList>
            <person name="Vann Cauwenberghe J."/>
            <person name="Santamaria R.I."/>
            <person name="Bustos P."/>
            <person name="Juarez S."/>
            <person name="Gonzalez V."/>
        </authorList>
    </citation>
    <scope>NUCLEOTIDE SEQUENCE</scope>
</reference>
<keyword evidence="2" id="KW-1185">Reference proteome</keyword>
<keyword evidence="1" id="KW-0378">Hydrolase</keyword>
<evidence type="ECO:0000313" key="1">
    <source>
        <dbReference type="EMBL" id="QIG73178.1"/>
    </source>
</evidence>
<dbReference type="InterPro" id="IPR027417">
    <property type="entry name" value="P-loop_NTPase"/>
</dbReference>
<keyword evidence="1" id="KW-0347">Helicase</keyword>
<dbReference type="Gene3D" id="3.40.50.300">
    <property type="entry name" value="P-loop containing nucleotide triphosphate hydrolases"/>
    <property type="match status" value="1"/>
</dbReference>
<keyword evidence="1" id="KW-0067">ATP-binding</keyword>